<name>A0A4R6BEQ1_9STAP</name>
<gene>
    <name evidence="2" type="ORF">ERX27_04665</name>
</gene>
<accession>A0A4R6BEQ1</accession>
<dbReference type="AlphaFoldDB" id="A0A4R6BEQ1"/>
<proteinExistence type="predicted"/>
<feature type="transmembrane region" description="Helical" evidence="1">
    <location>
        <begin position="119"/>
        <end position="139"/>
    </location>
</feature>
<reference evidence="2 3" key="1">
    <citation type="submission" date="2019-01" db="EMBL/GenBank/DDBJ databases">
        <title>Draft genome sequences of the type strains of six Macrococcus species.</title>
        <authorList>
            <person name="Mazhar S."/>
            <person name="Altermann E."/>
            <person name="Hill C."/>
            <person name="Mcauliffe O."/>
        </authorList>
    </citation>
    <scope>NUCLEOTIDE SEQUENCE [LARGE SCALE GENOMIC DNA]</scope>
    <source>
        <strain evidence="2 3">CCM4811</strain>
    </source>
</reference>
<feature type="transmembrane region" description="Helical" evidence="1">
    <location>
        <begin position="250"/>
        <end position="268"/>
    </location>
</feature>
<organism evidence="2 3">
    <name type="scientific">Macrococcus brunensis</name>
    <dbReference type="NCBI Taxonomy" id="198483"/>
    <lineage>
        <taxon>Bacteria</taxon>
        <taxon>Bacillati</taxon>
        <taxon>Bacillota</taxon>
        <taxon>Bacilli</taxon>
        <taxon>Bacillales</taxon>
        <taxon>Staphylococcaceae</taxon>
        <taxon>Macrococcus</taxon>
    </lineage>
</organism>
<feature type="transmembrane region" description="Helical" evidence="1">
    <location>
        <begin position="20"/>
        <end position="38"/>
    </location>
</feature>
<feature type="transmembrane region" description="Helical" evidence="1">
    <location>
        <begin position="298"/>
        <end position="320"/>
    </location>
</feature>
<keyword evidence="1" id="KW-0472">Membrane</keyword>
<dbReference type="Proteomes" id="UP000295310">
    <property type="component" value="Unassembled WGS sequence"/>
</dbReference>
<keyword evidence="1" id="KW-0812">Transmembrane</keyword>
<dbReference type="GO" id="GO:0005886">
    <property type="term" value="C:plasma membrane"/>
    <property type="evidence" value="ECO:0007669"/>
    <property type="project" value="UniProtKB-SubCell"/>
</dbReference>
<comment type="caution">
    <text evidence="2">The sequence shown here is derived from an EMBL/GenBank/DDBJ whole genome shotgun (WGS) entry which is preliminary data.</text>
</comment>
<dbReference type="Pfam" id="PF12679">
    <property type="entry name" value="ABC2_membrane_2"/>
    <property type="match status" value="1"/>
</dbReference>
<evidence type="ECO:0000313" key="3">
    <source>
        <dbReference type="Proteomes" id="UP000295310"/>
    </source>
</evidence>
<evidence type="ECO:0008006" key="4">
    <source>
        <dbReference type="Google" id="ProtNLM"/>
    </source>
</evidence>
<dbReference type="EMBL" id="SCWA01000006">
    <property type="protein sequence ID" value="TDL98193.1"/>
    <property type="molecule type" value="Genomic_DNA"/>
</dbReference>
<feature type="transmembrane region" description="Helical" evidence="1">
    <location>
        <begin position="216"/>
        <end position="238"/>
    </location>
</feature>
<keyword evidence="1" id="KW-1133">Transmembrane helix</keyword>
<dbReference type="OrthoDB" id="8613028at2"/>
<feature type="transmembrane region" description="Helical" evidence="1">
    <location>
        <begin position="160"/>
        <end position="189"/>
    </location>
</feature>
<dbReference type="PANTHER" id="PTHR37305:SF1">
    <property type="entry name" value="MEMBRANE PROTEIN"/>
    <property type="match status" value="1"/>
</dbReference>
<sequence>MFNLVKNEWIKNILRPGTYIMLALIILLFIASAVLSHFTTTDSMTKSYGSDWKSEVQTDIKDYSVKLEKLGKKDPEKLSFEEIMEQANMQQELARLQFYLDKNVQPPAAASVYSSLLEISPIITFIALMVVVITGSLMSREHQLGTIKLLMIRPASRLKIFFSKYILALITAVLFTGFTYIVAAIFAFATKVHNPTGKLALLNSAGEYRMIDFWPFFWKIVGNDLIFVVIFATIAYAMSVICRNTAAAQGITLGLLFLSGLVISLLSSRTELVKYLWPANWSLNQYLTGTSPVKGMTYAFSFGYNVVAVVLLIGLAAYIFKKRDIAN</sequence>
<protein>
    <recommendedName>
        <fullName evidence="4">ABC transporter permease</fullName>
    </recommendedName>
</protein>
<evidence type="ECO:0000313" key="2">
    <source>
        <dbReference type="EMBL" id="TDL98193.1"/>
    </source>
</evidence>
<dbReference type="GO" id="GO:0140359">
    <property type="term" value="F:ABC-type transporter activity"/>
    <property type="evidence" value="ECO:0007669"/>
    <property type="project" value="InterPro"/>
</dbReference>
<dbReference type="RefSeq" id="WP_133431671.1">
    <property type="nucleotide sequence ID" value="NZ_SCWA01000006.1"/>
</dbReference>
<evidence type="ECO:0000256" key="1">
    <source>
        <dbReference type="SAM" id="Phobius"/>
    </source>
</evidence>
<keyword evidence="3" id="KW-1185">Reference proteome</keyword>
<dbReference type="PANTHER" id="PTHR37305">
    <property type="entry name" value="INTEGRAL MEMBRANE PROTEIN-RELATED"/>
    <property type="match status" value="1"/>
</dbReference>